<evidence type="ECO:0000313" key="3">
    <source>
        <dbReference type="Proteomes" id="UP000028828"/>
    </source>
</evidence>
<organism evidence="2 3">
    <name type="scientific">Toxoplasma gondii p89</name>
    <dbReference type="NCBI Taxonomy" id="943119"/>
    <lineage>
        <taxon>Eukaryota</taxon>
        <taxon>Sar</taxon>
        <taxon>Alveolata</taxon>
        <taxon>Apicomplexa</taxon>
        <taxon>Conoidasida</taxon>
        <taxon>Coccidia</taxon>
        <taxon>Eucoccidiorida</taxon>
        <taxon>Eimeriorina</taxon>
        <taxon>Sarcocystidae</taxon>
        <taxon>Toxoplasma</taxon>
    </lineage>
</organism>
<proteinExistence type="predicted"/>
<evidence type="ECO:0000256" key="1">
    <source>
        <dbReference type="SAM" id="MobiDB-lite"/>
    </source>
</evidence>
<evidence type="ECO:0000313" key="2">
    <source>
        <dbReference type="EMBL" id="KFG39269.1"/>
    </source>
</evidence>
<accession>A0A086K4F1</accession>
<gene>
    <name evidence="2" type="ORF">TGP89_364980</name>
</gene>
<feature type="compositionally biased region" description="Basic and acidic residues" evidence="1">
    <location>
        <begin position="95"/>
        <end position="107"/>
    </location>
</feature>
<comment type="caution">
    <text evidence="2">The sequence shown here is derived from an EMBL/GenBank/DDBJ whole genome shotgun (WGS) entry which is preliminary data.</text>
</comment>
<feature type="compositionally biased region" description="Basic and acidic residues" evidence="1">
    <location>
        <begin position="53"/>
        <end position="67"/>
    </location>
</feature>
<name>A0A086K4F1_TOXGO</name>
<dbReference type="AlphaFoldDB" id="A0A086K4F1"/>
<protein>
    <submittedName>
        <fullName evidence="2">Uncharacterized protein</fullName>
    </submittedName>
</protein>
<reference evidence="2 3" key="1">
    <citation type="submission" date="2014-03" db="EMBL/GenBank/DDBJ databases">
        <authorList>
            <person name="Sibley D."/>
            <person name="Venepally P."/>
            <person name="Karamycheva S."/>
            <person name="Hadjithomas M."/>
            <person name="Khan A."/>
            <person name="Brunk B."/>
            <person name="Roos D."/>
            <person name="Caler E."/>
            <person name="Lorenzi H."/>
        </authorList>
    </citation>
    <scope>NUCLEOTIDE SEQUENCE [LARGE SCALE GENOMIC DNA]</scope>
    <source>
        <strain evidence="3">p89</strain>
    </source>
</reference>
<feature type="compositionally biased region" description="Basic and acidic residues" evidence="1">
    <location>
        <begin position="33"/>
        <end position="45"/>
    </location>
</feature>
<sequence>MQKEGGAVGGAAVEDSAIATQTDSVTVVSRNGQTEKENGAEEQDGRQTPSKTSKQERTEGNEEHSRFGEAGPDTGDDLGRVSTRWRTPASLAGLLRERRERSDLRRD</sequence>
<feature type="compositionally biased region" description="Polar residues" evidence="1">
    <location>
        <begin position="18"/>
        <end position="32"/>
    </location>
</feature>
<dbReference type="Proteomes" id="UP000028828">
    <property type="component" value="Unassembled WGS sequence"/>
</dbReference>
<dbReference type="EMBL" id="AEYI02001290">
    <property type="protein sequence ID" value="KFG39269.1"/>
    <property type="molecule type" value="Genomic_DNA"/>
</dbReference>
<feature type="region of interest" description="Disordered" evidence="1">
    <location>
        <begin position="1"/>
        <end position="107"/>
    </location>
</feature>
<dbReference type="VEuPathDB" id="ToxoDB:TGP89_364980"/>